<dbReference type="Gene3D" id="3.30.65.10">
    <property type="entry name" value="Bacterial Topoisomerase I, domain 1"/>
    <property type="match status" value="1"/>
</dbReference>
<dbReference type="Pfam" id="PF01396">
    <property type="entry name" value="Zn_ribbon_Top1"/>
    <property type="match status" value="1"/>
</dbReference>
<accession>A0A0F5PJF7</accession>
<dbReference type="GO" id="GO:0006265">
    <property type="term" value="P:DNA topological change"/>
    <property type="evidence" value="ECO:0007669"/>
    <property type="project" value="InterPro"/>
</dbReference>
<dbReference type="Proteomes" id="UP000010146">
    <property type="component" value="Unassembled WGS sequence"/>
</dbReference>
<sequence>MKKVKCKQCDGYYVLKSGKFGEFVGCSNFPDCKSTLKIYEWAFEYIKEFGINLYGWDRICWKCGKTAKVYSYFLNYDLEELDEYFSWLDPIGLGDIETLDKFLSTKYHTIRKMFSKTVSMSYFANTCEHCGALQGRFFIVEDPHEIMSDLFNHNMDRYFIENIPYEKVKIPLEEIKKFFTYC</sequence>
<dbReference type="InterPro" id="IPR013498">
    <property type="entry name" value="Topo_IA_Znf"/>
</dbReference>
<reference evidence="3" key="3">
    <citation type="submission" date="2015-02" db="EMBL/GenBank/DDBJ databases">
        <title>Genome analysis of three genomes within the thermophilic hydrogenogenic bacterial species Caldanaerobacter subterraneus.</title>
        <authorList>
            <person name="Sant'Anna F.H."/>
            <person name="Lebedinsky A."/>
            <person name="Sokolova T."/>
            <person name="Robb F.T."/>
            <person name="Gonzalez J.M."/>
        </authorList>
    </citation>
    <scope>NUCLEOTIDE SEQUENCE [LARGE SCALE GENOMIC DNA]</scope>
    <source>
        <strain evidence="3">DSM 12653</strain>
    </source>
</reference>
<protein>
    <recommendedName>
        <fullName evidence="1">DNA topoisomerase type IA zn finger domain-containing protein</fullName>
    </recommendedName>
</protein>
<dbReference type="GO" id="GO:0003677">
    <property type="term" value="F:DNA binding"/>
    <property type="evidence" value="ECO:0007669"/>
    <property type="project" value="InterPro"/>
</dbReference>
<comment type="caution">
    <text evidence="2">The sequence shown here is derived from an EMBL/GenBank/DDBJ whole genome shotgun (WGS) entry which is preliminary data.</text>
</comment>
<reference evidence="2 3" key="2">
    <citation type="journal article" date="2015" name="BMC Genomics">
        <title>Analysis of three genomes within the thermophilic bacterial species Caldanaerobacter subterraneus with a focus on carbon monoxide dehydrogenase evolution and hydrolase diversity.</title>
        <authorList>
            <person name="Sant'Anna F.H."/>
            <person name="Lebedinsky A.V."/>
            <person name="Sokolova T.G."/>
            <person name="Robb F.T."/>
            <person name="Gonzalez J.M."/>
        </authorList>
    </citation>
    <scope>NUCLEOTIDE SEQUENCE [LARGE SCALE GENOMIC DNA]</scope>
    <source>
        <strain evidence="2 3">DSM 12653</strain>
    </source>
</reference>
<evidence type="ECO:0000259" key="1">
    <source>
        <dbReference type="Pfam" id="PF01396"/>
    </source>
</evidence>
<dbReference type="AlphaFoldDB" id="A0A0F5PJF7"/>
<dbReference type="GO" id="GO:0005694">
    <property type="term" value="C:chromosome"/>
    <property type="evidence" value="ECO:0007669"/>
    <property type="project" value="InterPro"/>
</dbReference>
<evidence type="ECO:0000313" key="3">
    <source>
        <dbReference type="Proteomes" id="UP000010146"/>
    </source>
</evidence>
<proteinExistence type="predicted"/>
<organism evidence="2 3">
    <name type="scientific">Caldanaerobacter subterraneus subsp. pacificus DSM 12653</name>
    <dbReference type="NCBI Taxonomy" id="391606"/>
    <lineage>
        <taxon>Bacteria</taxon>
        <taxon>Bacillati</taxon>
        <taxon>Bacillota</taxon>
        <taxon>Clostridia</taxon>
        <taxon>Thermoanaerobacterales</taxon>
        <taxon>Thermoanaerobacteraceae</taxon>
        <taxon>Caldanaerobacter</taxon>
    </lineage>
</organism>
<dbReference type="EMBL" id="ABXP02000115">
    <property type="protein sequence ID" value="KKC28793.1"/>
    <property type="molecule type" value="Genomic_DNA"/>
</dbReference>
<reference evidence="2 3" key="1">
    <citation type="submission" date="2008-07" db="EMBL/GenBank/DDBJ databases">
        <authorList>
            <person name="Gonzalez J."/>
            <person name="Sokolova T."/>
            <person name="Ferriera S."/>
            <person name="Johnson J."/>
            <person name="Kravitz S."/>
            <person name="Beeson K."/>
            <person name="Sutton G."/>
            <person name="Rogers Y.-H."/>
            <person name="Friedman R."/>
            <person name="Frazier M."/>
            <person name="Venter J.C."/>
        </authorList>
    </citation>
    <scope>NUCLEOTIDE SEQUENCE [LARGE SCALE GENOMIC DNA]</scope>
    <source>
        <strain evidence="2 3">DSM 12653</strain>
    </source>
</reference>
<dbReference type="RefSeq" id="WP_052722052.1">
    <property type="nucleotide sequence ID" value="NZ_ABXP02000115.1"/>
</dbReference>
<name>A0A0F5PJF7_9THEO</name>
<dbReference type="SUPFAM" id="SSF57783">
    <property type="entry name" value="Zinc beta-ribbon"/>
    <property type="match status" value="1"/>
</dbReference>
<evidence type="ECO:0000313" key="2">
    <source>
        <dbReference type="EMBL" id="KKC28793.1"/>
    </source>
</evidence>
<dbReference type="GO" id="GO:0003916">
    <property type="term" value="F:DNA topoisomerase activity"/>
    <property type="evidence" value="ECO:0007669"/>
    <property type="project" value="InterPro"/>
</dbReference>
<feature type="domain" description="DNA topoisomerase type IA zn finger" evidence="1">
    <location>
        <begin position="4"/>
        <end position="38"/>
    </location>
</feature>
<gene>
    <name evidence="2" type="ORF">CDSM653_02179</name>
</gene>